<proteinExistence type="inferred from homology"/>
<dbReference type="Gene3D" id="3.30.760.10">
    <property type="entry name" value="RNA Cap, Translation Initiation Factor Eif4e"/>
    <property type="match status" value="1"/>
</dbReference>
<dbReference type="Pfam" id="PF01652">
    <property type="entry name" value="IF4E"/>
    <property type="match status" value="1"/>
</dbReference>
<comment type="similarity">
    <text evidence="1 6">Belongs to the eukaryotic initiation factor 4E family.</text>
</comment>
<keyword evidence="3" id="KW-0810">Translation regulation</keyword>
<name>A0A9W8ECA9_9FUNG</name>
<dbReference type="OrthoDB" id="590761at2759"/>
<dbReference type="GO" id="GO:0000340">
    <property type="term" value="F:RNA 7-methylguanosine cap binding"/>
    <property type="evidence" value="ECO:0007669"/>
    <property type="project" value="TreeGrafter"/>
</dbReference>
<sequence>MSTQAAPSLATESPNSPMVTVFNDPEEFNVKHPLQEGWTLWFDNPSKRTTSNTWSQNLREIITFHTVEDFWGAVNNIARPTEIPTGANYHLFKEGVKPMWEDPANGRGGKWVIQLPRKPSDANQQWLNTLLALVGETFEHEEAICGAVFSCRRSHFRISLWTRISDDRPVLESIGRQLRTFLSVSSNVKVEFSEHETGLSARQRFSV</sequence>
<dbReference type="SUPFAM" id="SSF55418">
    <property type="entry name" value="eIF4e-like"/>
    <property type="match status" value="1"/>
</dbReference>
<dbReference type="PANTHER" id="PTHR11960">
    <property type="entry name" value="EUKARYOTIC TRANSLATION INITIATION FACTOR 4E RELATED"/>
    <property type="match status" value="1"/>
</dbReference>
<evidence type="ECO:0000256" key="3">
    <source>
        <dbReference type="ARBA" id="ARBA00022845"/>
    </source>
</evidence>
<dbReference type="InterPro" id="IPR001040">
    <property type="entry name" value="TIF_eIF_4E"/>
</dbReference>
<dbReference type="EMBL" id="JANBQB010000534">
    <property type="protein sequence ID" value="KAJ1975374.1"/>
    <property type="molecule type" value="Genomic_DNA"/>
</dbReference>
<gene>
    <name evidence="7" type="primary">TIF45</name>
    <name evidence="7" type="ORF">H4R34_004356</name>
</gene>
<dbReference type="InterPro" id="IPR023398">
    <property type="entry name" value="TIF_eIF4e-like"/>
</dbReference>
<evidence type="ECO:0000313" key="7">
    <source>
        <dbReference type="EMBL" id="KAJ1975374.1"/>
    </source>
</evidence>
<evidence type="ECO:0000256" key="6">
    <source>
        <dbReference type="RuleBase" id="RU004374"/>
    </source>
</evidence>
<keyword evidence="8" id="KW-1185">Reference proteome</keyword>
<evidence type="ECO:0000256" key="1">
    <source>
        <dbReference type="ARBA" id="ARBA00009860"/>
    </source>
</evidence>
<keyword evidence="2 6" id="KW-0396">Initiation factor</keyword>
<comment type="caution">
    <text evidence="7">The sequence shown here is derived from an EMBL/GenBank/DDBJ whole genome shotgun (WGS) entry which is preliminary data.</text>
</comment>
<accession>A0A9W8ECA9</accession>
<organism evidence="7 8">
    <name type="scientific">Dimargaris verticillata</name>
    <dbReference type="NCBI Taxonomy" id="2761393"/>
    <lineage>
        <taxon>Eukaryota</taxon>
        <taxon>Fungi</taxon>
        <taxon>Fungi incertae sedis</taxon>
        <taxon>Zoopagomycota</taxon>
        <taxon>Kickxellomycotina</taxon>
        <taxon>Dimargaritomycetes</taxon>
        <taxon>Dimargaritales</taxon>
        <taxon>Dimargaritaceae</taxon>
        <taxon>Dimargaris</taxon>
    </lineage>
</organism>
<evidence type="ECO:0000256" key="4">
    <source>
        <dbReference type="ARBA" id="ARBA00022884"/>
    </source>
</evidence>
<reference evidence="7" key="1">
    <citation type="submission" date="2022-07" db="EMBL/GenBank/DDBJ databases">
        <title>Phylogenomic reconstructions and comparative analyses of Kickxellomycotina fungi.</title>
        <authorList>
            <person name="Reynolds N.K."/>
            <person name="Stajich J.E."/>
            <person name="Barry K."/>
            <person name="Grigoriev I.V."/>
            <person name="Crous P."/>
            <person name="Smith M.E."/>
        </authorList>
    </citation>
    <scope>NUCLEOTIDE SEQUENCE</scope>
    <source>
        <strain evidence="7">RSA 567</strain>
    </source>
</reference>
<dbReference type="PANTHER" id="PTHR11960:SF8">
    <property type="entry name" value="EUKARYOTIC TRANSLATION INITIATION FACTOR 4E1-RELATED"/>
    <property type="match status" value="1"/>
</dbReference>
<dbReference type="GO" id="GO:0003743">
    <property type="term" value="F:translation initiation factor activity"/>
    <property type="evidence" value="ECO:0007669"/>
    <property type="project" value="UniProtKB-KW"/>
</dbReference>
<evidence type="ECO:0000313" key="8">
    <source>
        <dbReference type="Proteomes" id="UP001151582"/>
    </source>
</evidence>
<evidence type="ECO:0000256" key="2">
    <source>
        <dbReference type="ARBA" id="ARBA00022540"/>
    </source>
</evidence>
<dbReference type="GO" id="GO:0006417">
    <property type="term" value="P:regulation of translation"/>
    <property type="evidence" value="ECO:0007669"/>
    <property type="project" value="UniProtKB-KW"/>
</dbReference>
<dbReference type="Proteomes" id="UP001151582">
    <property type="component" value="Unassembled WGS sequence"/>
</dbReference>
<protein>
    <submittedName>
        <fullName evidence="7">Eukaryotic translation initiation factor 4E</fullName>
    </submittedName>
</protein>
<evidence type="ECO:0000256" key="5">
    <source>
        <dbReference type="ARBA" id="ARBA00022917"/>
    </source>
</evidence>
<dbReference type="GO" id="GO:0016281">
    <property type="term" value="C:eukaryotic translation initiation factor 4F complex"/>
    <property type="evidence" value="ECO:0007669"/>
    <property type="project" value="TreeGrafter"/>
</dbReference>
<keyword evidence="5 6" id="KW-0648">Protein biosynthesis</keyword>
<dbReference type="AlphaFoldDB" id="A0A9W8ECA9"/>
<keyword evidence="4 6" id="KW-0694">RNA-binding</keyword>